<gene>
    <name evidence="4" type="ORF">SAMN05216226_101228</name>
</gene>
<evidence type="ECO:0000259" key="3">
    <source>
        <dbReference type="PROSITE" id="PS50093"/>
    </source>
</evidence>
<dbReference type="Pfam" id="PF07705">
    <property type="entry name" value="CARDB"/>
    <property type="match status" value="1"/>
</dbReference>
<dbReference type="InterPro" id="IPR022409">
    <property type="entry name" value="PKD/Chitinase_dom"/>
</dbReference>
<feature type="transmembrane region" description="Helical" evidence="2">
    <location>
        <begin position="9"/>
        <end position="30"/>
    </location>
</feature>
<dbReference type="Proteomes" id="UP000198856">
    <property type="component" value="Unassembled WGS sequence"/>
</dbReference>
<feature type="region of interest" description="Disordered" evidence="1">
    <location>
        <begin position="370"/>
        <end position="391"/>
    </location>
</feature>
<sequence length="577" mass="60153">MRLPTGTDTVVMVGVGIALVVYLGVGVGAVTATEGPLADAGLDQTVTAGDTVYLDAGGSTAPDGDIQSYEWEIEAPSGTTIEPECSTCAKTSFATNDSGKYTVSVTVTDDEGRSDTDTLYVTAEPYDPPEVTVNGPSTVTVGERRTVSMSVTASAEPMSSVLWHHNGDHHTSATLSADWSATHQVNISFAEPGIHEINATVVDDKGYQASDGATVRVVPPEPYLAVSITDINNTVQTGDTLVVTASVENTGKAQATQSMSLTRNGTGVDDTTVSLGSGARQTLRFAWQAAESDEGTYEFGVHSANESETRYVTVNGAGSDAGNADSIPDGGEISPPGSGTGKSTEDLLIDKGQLSAKIRKTTKGLTVDMQFKPPDDWPEHIESVDIDPGKHDAMLVTPDGREFDIRDDGKIPASVSNVEEGTIKLTLNDDVSSPDHSRVEANEGETLEDAAEVPRPKNNNDNNDVGSSGHDGRQSITKYDTSGTSNDAISDESDNQIDIPAGAVGPPDTTHSDTDSQSTTEADPAEPSTGGMTQPDNNPTNNVGYVGPETIGSVREPGLELEPTPDPDNGLGRIGPT</sequence>
<feature type="compositionally biased region" description="Polar residues" evidence="1">
    <location>
        <begin position="474"/>
        <end position="488"/>
    </location>
</feature>
<dbReference type="Pfam" id="PF22352">
    <property type="entry name" value="K319L-like_PKD"/>
    <property type="match status" value="1"/>
</dbReference>
<name>A0A1G8S131_9EURY</name>
<feature type="compositionally biased region" description="Acidic residues" evidence="1">
    <location>
        <begin position="442"/>
        <end position="451"/>
    </location>
</feature>
<accession>A0A1G8S131</accession>
<feature type="region of interest" description="Disordered" evidence="1">
    <location>
        <begin position="426"/>
        <end position="577"/>
    </location>
</feature>
<dbReference type="Gene3D" id="2.60.40.10">
    <property type="entry name" value="Immunoglobulins"/>
    <property type="match status" value="3"/>
</dbReference>
<dbReference type="SMART" id="SM00089">
    <property type="entry name" value="PKD"/>
    <property type="match status" value="2"/>
</dbReference>
<evidence type="ECO:0000256" key="2">
    <source>
        <dbReference type="SAM" id="Phobius"/>
    </source>
</evidence>
<protein>
    <submittedName>
        <fullName evidence="4">CARDB protein</fullName>
    </submittedName>
</protein>
<feature type="compositionally biased region" description="Polar residues" evidence="1">
    <location>
        <begin position="530"/>
        <end position="543"/>
    </location>
</feature>
<dbReference type="InterPro" id="IPR011635">
    <property type="entry name" value="CARDB"/>
</dbReference>
<dbReference type="SUPFAM" id="SSF49299">
    <property type="entry name" value="PKD domain"/>
    <property type="match status" value="1"/>
</dbReference>
<keyword evidence="2" id="KW-1133">Transmembrane helix</keyword>
<proteinExistence type="predicted"/>
<dbReference type="InterPro" id="IPR013783">
    <property type="entry name" value="Ig-like_fold"/>
</dbReference>
<dbReference type="EMBL" id="FNFC01000001">
    <property type="protein sequence ID" value="SDJ22919.1"/>
    <property type="molecule type" value="Genomic_DNA"/>
</dbReference>
<feature type="region of interest" description="Disordered" evidence="1">
    <location>
        <begin position="317"/>
        <end position="344"/>
    </location>
</feature>
<dbReference type="STRING" id="890420.SAMN05216226_101228"/>
<keyword evidence="5" id="KW-1185">Reference proteome</keyword>
<keyword evidence="2" id="KW-0812">Transmembrane</keyword>
<reference evidence="4 5" key="1">
    <citation type="submission" date="2016-10" db="EMBL/GenBank/DDBJ databases">
        <authorList>
            <person name="de Groot N.N."/>
        </authorList>
    </citation>
    <scope>NUCLEOTIDE SEQUENCE [LARGE SCALE GENOMIC DNA]</scope>
    <source>
        <strain evidence="4 5">IBRC-M10015</strain>
    </source>
</reference>
<dbReference type="InterPro" id="IPR000601">
    <property type="entry name" value="PKD_dom"/>
</dbReference>
<organism evidence="4 5">
    <name type="scientific">Halovenus aranensis</name>
    <dbReference type="NCBI Taxonomy" id="890420"/>
    <lineage>
        <taxon>Archaea</taxon>
        <taxon>Methanobacteriati</taxon>
        <taxon>Methanobacteriota</taxon>
        <taxon>Stenosarchaea group</taxon>
        <taxon>Halobacteria</taxon>
        <taxon>Halobacteriales</taxon>
        <taxon>Haloarculaceae</taxon>
        <taxon>Halovenus</taxon>
    </lineage>
</organism>
<feature type="compositionally biased region" description="Basic and acidic residues" evidence="1">
    <location>
        <begin position="373"/>
        <end position="391"/>
    </location>
</feature>
<dbReference type="InterPro" id="IPR035986">
    <property type="entry name" value="PKD_dom_sf"/>
</dbReference>
<feature type="domain" description="PKD" evidence="3">
    <location>
        <begin position="35"/>
        <end position="124"/>
    </location>
</feature>
<keyword evidence="2" id="KW-0472">Membrane</keyword>
<evidence type="ECO:0000313" key="4">
    <source>
        <dbReference type="EMBL" id="SDJ22919.1"/>
    </source>
</evidence>
<dbReference type="AlphaFoldDB" id="A0A1G8S131"/>
<dbReference type="PROSITE" id="PS50093">
    <property type="entry name" value="PKD"/>
    <property type="match status" value="1"/>
</dbReference>
<evidence type="ECO:0000256" key="1">
    <source>
        <dbReference type="SAM" id="MobiDB-lite"/>
    </source>
</evidence>
<evidence type="ECO:0000313" key="5">
    <source>
        <dbReference type="Proteomes" id="UP000198856"/>
    </source>
</evidence>
<dbReference type="CDD" id="cd00146">
    <property type="entry name" value="PKD"/>
    <property type="match status" value="1"/>
</dbReference>